<dbReference type="Proteomes" id="UP000823775">
    <property type="component" value="Unassembled WGS sequence"/>
</dbReference>
<evidence type="ECO:0000313" key="2">
    <source>
        <dbReference type="Proteomes" id="UP000823775"/>
    </source>
</evidence>
<comment type="caution">
    <text evidence="1">The sequence shown here is derived from an EMBL/GenBank/DDBJ whole genome shotgun (WGS) entry which is preliminary data.</text>
</comment>
<accession>A0ABS8Y907</accession>
<sequence>MAVSPGNDVRRCTVRLLEKKSGEEGRGVRSCWSAVFGRRGKNNERSGDVASPETMVCDVGQKGREKRREVRRLFGGFLWLFCRRLRGDGVCRRLLLVGVNRSCRSEEITGVSWFFRRLFVAGR</sequence>
<name>A0ABS8Y907_DATST</name>
<dbReference type="EMBL" id="JACEIK010086644">
    <property type="protein sequence ID" value="MCE5167359.1"/>
    <property type="molecule type" value="Genomic_DNA"/>
</dbReference>
<keyword evidence="2" id="KW-1185">Reference proteome</keyword>
<reference evidence="1 2" key="1">
    <citation type="journal article" date="2021" name="BMC Genomics">
        <title>Datura genome reveals duplications of psychoactive alkaloid biosynthetic genes and high mutation rate following tissue culture.</title>
        <authorList>
            <person name="Rajewski A."/>
            <person name="Carter-House D."/>
            <person name="Stajich J."/>
            <person name="Litt A."/>
        </authorList>
    </citation>
    <scope>NUCLEOTIDE SEQUENCE [LARGE SCALE GENOMIC DNA]</scope>
    <source>
        <strain evidence="1">AR-01</strain>
    </source>
</reference>
<evidence type="ECO:0000313" key="1">
    <source>
        <dbReference type="EMBL" id="MCE5167359.1"/>
    </source>
</evidence>
<organism evidence="1 2">
    <name type="scientific">Datura stramonium</name>
    <name type="common">Jimsonweed</name>
    <name type="synonym">Common thornapple</name>
    <dbReference type="NCBI Taxonomy" id="4076"/>
    <lineage>
        <taxon>Eukaryota</taxon>
        <taxon>Viridiplantae</taxon>
        <taxon>Streptophyta</taxon>
        <taxon>Embryophyta</taxon>
        <taxon>Tracheophyta</taxon>
        <taxon>Spermatophyta</taxon>
        <taxon>Magnoliopsida</taxon>
        <taxon>eudicotyledons</taxon>
        <taxon>Gunneridae</taxon>
        <taxon>Pentapetalae</taxon>
        <taxon>asterids</taxon>
        <taxon>lamiids</taxon>
        <taxon>Solanales</taxon>
        <taxon>Solanaceae</taxon>
        <taxon>Solanoideae</taxon>
        <taxon>Datureae</taxon>
        <taxon>Datura</taxon>
    </lineage>
</organism>
<gene>
    <name evidence="1" type="ORF">HAX54_050007</name>
</gene>
<protein>
    <submittedName>
        <fullName evidence="1">Uncharacterized protein</fullName>
    </submittedName>
</protein>
<proteinExistence type="predicted"/>